<dbReference type="PANTHER" id="PTHR10257:SF3">
    <property type="entry name" value="SERINE_THREONINE-PROTEIN PHOSPHATASE 2A 56 KDA REGULATORY SUBUNIT GAMMA ISOFORM"/>
    <property type="match status" value="1"/>
</dbReference>
<evidence type="ECO:0008006" key="3">
    <source>
        <dbReference type="Google" id="ProtNLM"/>
    </source>
</evidence>
<dbReference type="eggNOG" id="KOG2085">
    <property type="taxonomic scope" value="Eukaryota"/>
</dbReference>
<dbReference type="InParanoid" id="A2ENW3"/>
<organism evidence="1 2">
    <name type="scientific">Trichomonas vaginalis (strain ATCC PRA-98 / G3)</name>
    <dbReference type="NCBI Taxonomy" id="412133"/>
    <lineage>
        <taxon>Eukaryota</taxon>
        <taxon>Metamonada</taxon>
        <taxon>Parabasalia</taxon>
        <taxon>Trichomonadida</taxon>
        <taxon>Trichomonadidae</taxon>
        <taxon>Trichomonas</taxon>
    </lineage>
</organism>
<dbReference type="RefSeq" id="XP_001317876.1">
    <property type="nucleotide sequence ID" value="XM_001317841.1"/>
</dbReference>
<evidence type="ECO:0000313" key="1">
    <source>
        <dbReference type="EMBL" id="EAY05653.1"/>
    </source>
</evidence>
<dbReference type="AlphaFoldDB" id="A2ENW3"/>
<evidence type="ECO:0000313" key="2">
    <source>
        <dbReference type="Proteomes" id="UP000001542"/>
    </source>
</evidence>
<gene>
    <name evidence="1" type="ORF">TVAG_216290</name>
</gene>
<dbReference type="GO" id="GO:0072542">
    <property type="term" value="F:protein phosphatase activator activity"/>
    <property type="evidence" value="ECO:0000318"/>
    <property type="project" value="GO_Central"/>
</dbReference>
<dbReference type="GO" id="GO:0007165">
    <property type="term" value="P:signal transduction"/>
    <property type="evidence" value="ECO:0007669"/>
    <property type="project" value="InterPro"/>
</dbReference>
<dbReference type="GO" id="GO:0051177">
    <property type="term" value="P:meiotic sister chromatid cohesion"/>
    <property type="evidence" value="ECO:0000318"/>
    <property type="project" value="GO_Central"/>
</dbReference>
<dbReference type="InterPro" id="IPR016024">
    <property type="entry name" value="ARM-type_fold"/>
</dbReference>
<name>A2ENW3_TRIV3</name>
<dbReference type="SMR" id="A2ENW3"/>
<dbReference type="InterPro" id="IPR002554">
    <property type="entry name" value="PP2A_B56"/>
</dbReference>
<dbReference type="SUPFAM" id="SSF48371">
    <property type="entry name" value="ARM repeat"/>
    <property type="match status" value="1"/>
</dbReference>
<dbReference type="Pfam" id="PF01603">
    <property type="entry name" value="B56"/>
    <property type="match status" value="1"/>
</dbReference>
<dbReference type="InterPro" id="IPR011989">
    <property type="entry name" value="ARM-like"/>
</dbReference>
<dbReference type="VEuPathDB" id="TrichDB:TVAGG3_0249440"/>
<dbReference type="FunFam" id="1.25.10.10:FF:000331">
    <property type="entry name" value="Phosphoprotein phosphatase, putative"/>
    <property type="match status" value="1"/>
</dbReference>
<dbReference type="KEGG" id="tva:4763522"/>
<dbReference type="GO" id="GO:0000159">
    <property type="term" value="C:protein phosphatase type 2A complex"/>
    <property type="evidence" value="ECO:0007669"/>
    <property type="project" value="InterPro"/>
</dbReference>
<sequence length="538" mass="61332">MLLLGRYSGHHSSLSLYNPSRQIKDSVSKAFRNYRNVQLEPLDTVELAQQQSANRKTVSTDDLPDVGDEIPNTMAVTTTKHHDDVKLQRPNKLPAVSDPEFVNTLQKHSQVCNVILDFTCAEFDAEAKQIKTDSLTQIAALVDTEASYNTLNPDAVQIILDIVEHHVFRPVDQVQPKFLISDDLATFTDCSMPHLSLVYGILSKMVTFDKTITIDYITRVIDRFWVIDLDERKLLADVVTKWAQIQKKESDIKKIVSSKINDYLCKQISPHVLIPCLIVITNLLNLEEDKYMLQKFLIPLTASPHFVYFNNELFTLIDKICNSDKNLYVDVIDFMVNHWPITRPSKLVIFLKKISVMLPKIPLREFKRMRVPVFTRYAEAACSPNYKVAEAAASIWSEITLEPLITDSAKYIFPIMAPSITSALETHWSSSVIDTLNRSIESMNKIDSYLLHEAVKQKPKNDKDLVKTWASVSRAAMHNDRELHLAAKLSEIQKIFTPPRKDESFANQGNQRQMGKSVTGVKLVQPVLSNRHMRSSMY</sequence>
<dbReference type="Proteomes" id="UP000001542">
    <property type="component" value="Unassembled WGS sequence"/>
</dbReference>
<reference evidence="1" key="1">
    <citation type="submission" date="2006-10" db="EMBL/GenBank/DDBJ databases">
        <authorList>
            <person name="Amadeo P."/>
            <person name="Zhao Q."/>
            <person name="Wortman J."/>
            <person name="Fraser-Liggett C."/>
            <person name="Carlton J."/>
        </authorList>
    </citation>
    <scope>NUCLEOTIDE SEQUENCE</scope>
    <source>
        <strain evidence="1">G3</strain>
    </source>
</reference>
<protein>
    <recommendedName>
        <fullName evidence="3">Phosphoprotein phosphatase</fullName>
    </recommendedName>
</protein>
<dbReference type="STRING" id="5722.A2ENW3"/>
<reference evidence="1" key="2">
    <citation type="journal article" date="2007" name="Science">
        <title>Draft genome sequence of the sexually transmitted pathogen Trichomonas vaginalis.</title>
        <authorList>
            <person name="Carlton J.M."/>
            <person name="Hirt R.P."/>
            <person name="Silva J.C."/>
            <person name="Delcher A.L."/>
            <person name="Schatz M."/>
            <person name="Zhao Q."/>
            <person name="Wortman J.R."/>
            <person name="Bidwell S.L."/>
            <person name="Alsmark U.C.M."/>
            <person name="Besteiro S."/>
            <person name="Sicheritz-Ponten T."/>
            <person name="Noel C.J."/>
            <person name="Dacks J.B."/>
            <person name="Foster P.G."/>
            <person name="Simillion C."/>
            <person name="Van de Peer Y."/>
            <person name="Miranda-Saavedra D."/>
            <person name="Barton G.J."/>
            <person name="Westrop G.D."/>
            <person name="Mueller S."/>
            <person name="Dessi D."/>
            <person name="Fiori P.L."/>
            <person name="Ren Q."/>
            <person name="Paulsen I."/>
            <person name="Zhang H."/>
            <person name="Bastida-Corcuera F.D."/>
            <person name="Simoes-Barbosa A."/>
            <person name="Brown M.T."/>
            <person name="Hayes R.D."/>
            <person name="Mukherjee M."/>
            <person name="Okumura C.Y."/>
            <person name="Schneider R."/>
            <person name="Smith A.J."/>
            <person name="Vanacova S."/>
            <person name="Villalvazo M."/>
            <person name="Haas B.J."/>
            <person name="Pertea M."/>
            <person name="Feldblyum T.V."/>
            <person name="Utterback T.R."/>
            <person name="Shu C.L."/>
            <person name="Osoegawa K."/>
            <person name="de Jong P.J."/>
            <person name="Hrdy I."/>
            <person name="Horvathova L."/>
            <person name="Zubacova Z."/>
            <person name="Dolezal P."/>
            <person name="Malik S.B."/>
            <person name="Logsdon J.M. Jr."/>
            <person name="Henze K."/>
            <person name="Gupta A."/>
            <person name="Wang C.C."/>
            <person name="Dunne R.L."/>
            <person name="Upcroft J.A."/>
            <person name="Upcroft P."/>
            <person name="White O."/>
            <person name="Salzberg S.L."/>
            <person name="Tang P."/>
            <person name="Chiu C.-H."/>
            <person name="Lee Y.-S."/>
            <person name="Embley T.M."/>
            <person name="Coombs G.H."/>
            <person name="Mottram J.C."/>
            <person name="Tachezy J."/>
            <person name="Fraser-Liggett C.M."/>
            <person name="Johnson P.J."/>
        </authorList>
    </citation>
    <scope>NUCLEOTIDE SEQUENCE [LARGE SCALE GENOMIC DNA]</scope>
    <source>
        <strain evidence="1">G3</strain>
    </source>
</reference>
<dbReference type="PANTHER" id="PTHR10257">
    <property type="entry name" value="SERINE/THREONINE PROTEIN PHOSPHATASE 2A PP2A REGULATORY SUBUNIT B"/>
    <property type="match status" value="1"/>
</dbReference>
<dbReference type="VEuPathDB" id="TrichDB:TVAG_216290"/>
<proteinExistence type="predicted"/>
<keyword evidence="2" id="KW-1185">Reference proteome</keyword>
<accession>A2ENW3</accession>
<dbReference type="Gene3D" id="1.25.10.10">
    <property type="entry name" value="Leucine-rich Repeat Variant"/>
    <property type="match status" value="1"/>
</dbReference>
<dbReference type="EMBL" id="DS113443">
    <property type="protein sequence ID" value="EAY05653.1"/>
    <property type="molecule type" value="Genomic_DNA"/>
</dbReference>